<sequence length="172" mass="20014">MDHHDYVSLHNPGLPGLQLPYCLVKLDSPRHIWLPLNRQYKPLGVTSREWVDYDEFVSRAVAFASDPRKWHDVFLPHDPGASILYLHRDGQPASEYFARLTRLLWYRQRSIGEFDIFQFQRARVLRATPDLMAVVTEVFGPSKSYQNRAYWATELAHDTEKRAAFLKVAKSG</sequence>
<comment type="caution">
    <text evidence="1">The sequence shown here is derived from an EMBL/GenBank/DDBJ whole genome shotgun (WGS) entry which is preliminary data.</text>
</comment>
<dbReference type="EMBL" id="JACRAF010000041">
    <property type="protein sequence ID" value="MBI4923008.1"/>
    <property type="molecule type" value="Genomic_DNA"/>
</dbReference>
<proteinExistence type="predicted"/>
<dbReference type="AlphaFoldDB" id="A0A933L300"/>
<organism evidence="1 2">
    <name type="scientific">Devosia nanyangense</name>
    <dbReference type="NCBI Taxonomy" id="1228055"/>
    <lineage>
        <taxon>Bacteria</taxon>
        <taxon>Pseudomonadati</taxon>
        <taxon>Pseudomonadota</taxon>
        <taxon>Alphaproteobacteria</taxon>
        <taxon>Hyphomicrobiales</taxon>
        <taxon>Devosiaceae</taxon>
        <taxon>Devosia</taxon>
    </lineage>
</organism>
<gene>
    <name evidence="1" type="ORF">HY834_14785</name>
</gene>
<evidence type="ECO:0000313" key="2">
    <source>
        <dbReference type="Proteomes" id="UP000782610"/>
    </source>
</evidence>
<dbReference type="Proteomes" id="UP000782610">
    <property type="component" value="Unassembled WGS sequence"/>
</dbReference>
<reference evidence="1" key="1">
    <citation type="submission" date="2020-07" db="EMBL/GenBank/DDBJ databases">
        <title>Huge and variable diversity of episymbiotic CPR bacteria and DPANN archaea in groundwater ecosystems.</title>
        <authorList>
            <person name="He C.Y."/>
            <person name="Keren R."/>
            <person name="Whittaker M."/>
            <person name="Farag I.F."/>
            <person name="Doudna J."/>
            <person name="Cate J.H.D."/>
            <person name="Banfield J.F."/>
        </authorList>
    </citation>
    <scope>NUCLEOTIDE SEQUENCE</scope>
    <source>
        <strain evidence="1">NC_groundwater_1586_Pr3_B-0.1um_66_15</strain>
    </source>
</reference>
<accession>A0A933L300</accession>
<protein>
    <submittedName>
        <fullName evidence="1">Uncharacterized protein</fullName>
    </submittedName>
</protein>
<evidence type="ECO:0000313" key="1">
    <source>
        <dbReference type="EMBL" id="MBI4923008.1"/>
    </source>
</evidence>
<name>A0A933L300_9HYPH</name>